<protein>
    <submittedName>
        <fullName evidence="1">Transcriptional regulator of viral defense system</fullName>
    </submittedName>
</protein>
<comment type="caution">
    <text evidence="1">The sequence shown here is derived from an EMBL/GenBank/DDBJ whole genome shotgun (WGS) entry which is preliminary data.</text>
</comment>
<sequence length="331" mass="36779">MNVLRTFILQLLPTKSKVSAAADGPAEGIADRLAMWERPVVTDYELGALLCAELPAANAAIEPGLYKAIVDRLSSFRLIAPAKDFKPGAVFQLFGRPKPSAMEVACAVDPFACVSHLSAMEFHGLTDRFSKILYLTTPPNKEWREQAQERMARDLGQHMAVHRAARLPMLRYLGFERVEGVRVELMRRSSRGAFKAIKSPAIRVAMVGRVFLDMVREPYNCGGMQHVVDAYREYGSQYLSLILEEIDRHGKPIEKVRAGYVLEEVCKIEHPRIDGWKDFAQRGGSRMLDPQGEYAPTFSETWKLSINVPSLLTDGRDGEGQAGEGLAGEGT</sequence>
<evidence type="ECO:0000313" key="1">
    <source>
        <dbReference type="EMBL" id="MDR7097589.1"/>
    </source>
</evidence>
<evidence type="ECO:0000313" key="2">
    <source>
        <dbReference type="Proteomes" id="UP001265550"/>
    </source>
</evidence>
<accession>A0ABU1VJC1</accession>
<keyword evidence="2" id="KW-1185">Reference proteome</keyword>
<gene>
    <name evidence="1" type="ORF">J2X09_005365</name>
</gene>
<proteinExistence type="predicted"/>
<dbReference type="EMBL" id="JAVDWE010000035">
    <property type="protein sequence ID" value="MDR7097589.1"/>
    <property type="molecule type" value="Genomic_DNA"/>
</dbReference>
<reference evidence="1 2" key="1">
    <citation type="submission" date="2023-07" db="EMBL/GenBank/DDBJ databases">
        <title>Sorghum-associated microbial communities from plants grown in Nebraska, USA.</title>
        <authorList>
            <person name="Schachtman D."/>
        </authorList>
    </citation>
    <scope>NUCLEOTIDE SEQUENCE [LARGE SCALE GENOMIC DNA]</scope>
    <source>
        <strain evidence="1 2">BE240</strain>
    </source>
</reference>
<dbReference type="Proteomes" id="UP001265550">
    <property type="component" value="Unassembled WGS sequence"/>
</dbReference>
<organism evidence="1 2">
    <name type="scientific">Hydrogenophaga laconesensis</name>
    <dbReference type="NCBI Taxonomy" id="1805971"/>
    <lineage>
        <taxon>Bacteria</taxon>
        <taxon>Pseudomonadati</taxon>
        <taxon>Pseudomonadota</taxon>
        <taxon>Betaproteobacteria</taxon>
        <taxon>Burkholderiales</taxon>
        <taxon>Comamonadaceae</taxon>
        <taxon>Hydrogenophaga</taxon>
    </lineage>
</organism>
<name>A0ABU1VJC1_9BURK</name>